<dbReference type="GeneID" id="55813904"/>
<name>A0A5J6TVM3_9CAUD</name>
<dbReference type="Proteomes" id="UP000325665">
    <property type="component" value="Segment"/>
</dbReference>
<proteinExistence type="predicted"/>
<keyword evidence="2" id="KW-1185">Reference proteome</keyword>
<accession>A0A5J6TVM3</accession>
<evidence type="ECO:0000313" key="2">
    <source>
        <dbReference type="Proteomes" id="UP000325665"/>
    </source>
</evidence>
<dbReference type="KEGG" id="vg:55813904"/>
<reference evidence="1 2" key="1">
    <citation type="submission" date="2019-07" db="EMBL/GenBank/DDBJ databases">
        <authorList>
            <person name="Roscher J.E."/>
            <person name="Stoner T.H."/>
            <person name="Garlena R.A."/>
            <person name="Russell D.A."/>
            <person name="Pope W.H."/>
            <person name="Jacobs-Sera D."/>
            <person name="Hatfull G.F."/>
        </authorList>
    </citation>
    <scope>NUCLEOTIDE SEQUENCE [LARGE SCALE GENOMIC DNA]</scope>
</reference>
<evidence type="ECO:0000313" key="1">
    <source>
        <dbReference type="EMBL" id="QFG14860.1"/>
    </source>
</evidence>
<dbReference type="RefSeq" id="YP_009884544.1">
    <property type="nucleotide sequence ID" value="NC_049471.1"/>
</dbReference>
<gene>
    <name evidence="1" type="primary">59</name>
    <name evidence="1" type="ORF">SEA_LYMARA_59</name>
</gene>
<organism evidence="1 2">
    <name type="scientific">Arthrobacter phage Lymara</name>
    <dbReference type="NCBI Taxonomy" id="2599828"/>
    <lineage>
        <taxon>Viruses</taxon>
        <taxon>Duplodnaviria</taxon>
        <taxon>Heunggongvirae</taxon>
        <taxon>Uroviricota</taxon>
        <taxon>Caudoviricetes</taxon>
        <taxon>Klausavirus</taxon>
        <taxon>Klausavirus lymara</taxon>
    </lineage>
</organism>
<protein>
    <submittedName>
        <fullName evidence="1">Uncharacterized protein</fullName>
    </submittedName>
</protein>
<sequence length="64" mass="7359">MTWRHHIEGNTQHVWPENDLVEHDHKDDDGGCVCIPRTEPIPREDGTIGWVIVHHALDGREATE</sequence>
<dbReference type="EMBL" id="MN234234">
    <property type="protein sequence ID" value="QFG14860.1"/>
    <property type="molecule type" value="Genomic_DNA"/>
</dbReference>